<name>A0A699ZUU7_HAELA</name>
<sequence>MPGDDGSMEQVEGLPHCLFELTGSLVKGQVDIAVQAKQAPDADEVDIDELMDMLGVS</sequence>
<proteinExistence type="predicted"/>
<keyword evidence="2" id="KW-1185">Reference proteome</keyword>
<dbReference type="EMBL" id="BLLF01003138">
    <property type="protein sequence ID" value="GFH26463.1"/>
    <property type="molecule type" value="Genomic_DNA"/>
</dbReference>
<protein>
    <submittedName>
        <fullName evidence="1">Uncharacterized protein</fullName>
    </submittedName>
</protein>
<dbReference type="Proteomes" id="UP000485058">
    <property type="component" value="Unassembled WGS sequence"/>
</dbReference>
<evidence type="ECO:0000313" key="1">
    <source>
        <dbReference type="EMBL" id="GFH26463.1"/>
    </source>
</evidence>
<evidence type="ECO:0000313" key="2">
    <source>
        <dbReference type="Proteomes" id="UP000485058"/>
    </source>
</evidence>
<accession>A0A699ZUU7</accession>
<organism evidence="1 2">
    <name type="scientific">Haematococcus lacustris</name>
    <name type="common">Green alga</name>
    <name type="synonym">Haematococcus pluvialis</name>
    <dbReference type="NCBI Taxonomy" id="44745"/>
    <lineage>
        <taxon>Eukaryota</taxon>
        <taxon>Viridiplantae</taxon>
        <taxon>Chlorophyta</taxon>
        <taxon>core chlorophytes</taxon>
        <taxon>Chlorophyceae</taxon>
        <taxon>CS clade</taxon>
        <taxon>Chlamydomonadales</taxon>
        <taxon>Haematococcaceae</taxon>
        <taxon>Haematococcus</taxon>
    </lineage>
</organism>
<reference evidence="1 2" key="1">
    <citation type="submission" date="2020-02" db="EMBL/GenBank/DDBJ databases">
        <title>Draft genome sequence of Haematococcus lacustris strain NIES-144.</title>
        <authorList>
            <person name="Morimoto D."/>
            <person name="Nakagawa S."/>
            <person name="Yoshida T."/>
            <person name="Sawayama S."/>
        </authorList>
    </citation>
    <scope>NUCLEOTIDE SEQUENCE [LARGE SCALE GENOMIC DNA]</scope>
    <source>
        <strain evidence="1 2">NIES-144</strain>
    </source>
</reference>
<dbReference type="AlphaFoldDB" id="A0A699ZUU7"/>
<comment type="caution">
    <text evidence="1">The sequence shown here is derived from an EMBL/GenBank/DDBJ whole genome shotgun (WGS) entry which is preliminary data.</text>
</comment>
<gene>
    <name evidence="1" type="ORF">HaLaN_24617</name>
</gene>